<evidence type="ECO:0000313" key="7">
    <source>
        <dbReference type="Proteomes" id="UP000572817"/>
    </source>
</evidence>
<sequence length="290" mass="32810">MTENQKQDQSAQVGNRSKDVPWYSKDIQNATPQARELLERYSNIPPEKVDAHLLEVRDKAWEIFPYPCVGMFRFLDLNMCNQPYYPEVLERVKNGEKVLDIGCCFGQELRKLAHDGAPVSSLYGSDLRPEFLSLGHTLFLDEATLPLDSHFLAADMLSPSALSATPLAPLASRISIVHASSFFHLFPRADQLRAALRLVELLVPERGATVVGRQVGSPEPGPRGEHGRWMHDAASWRALWDEVGESTGSRWEVKEARLEKADLEGVSPELLKARGGEWAWWLRWWVVRVE</sequence>
<evidence type="ECO:0000256" key="4">
    <source>
        <dbReference type="ARBA" id="ARBA00038314"/>
    </source>
</evidence>
<dbReference type="SUPFAM" id="SSF53335">
    <property type="entry name" value="S-adenosyl-L-methionine-dependent methyltransferases"/>
    <property type="match status" value="1"/>
</dbReference>
<evidence type="ECO:0000313" key="6">
    <source>
        <dbReference type="EMBL" id="KAF4301498.1"/>
    </source>
</evidence>
<evidence type="ECO:0000256" key="5">
    <source>
        <dbReference type="SAM" id="MobiDB-lite"/>
    </source>
</evidence>
<dbReference type="AlphaFoldDB" id="A0A8H4MZG8"/>
<accession>A0A8H4MZG8</accession>
<dbReference type="Proteomes" id="UP000572817">
    <property type="component" value="Unassembled WGS sequence"/>
</dbReference>
<gene>
    <name evidence="6" type="ORF">GTA08_BOTSDO10858</name>
</gene>
<keyword evidence="6" id="KW-0489">Methyltransferase</keyword>
<reference evidence="6" key="1">
    <citation type="submission" date="2020-04" db="EMBL/GenBank/DDBJ databases">
        <title>Genome Assembly and Annotation of Botryosphaeria dothidea sdau 11-99, a Latent Pathogen of Apple Fruit Ring Rot in China.</title>
        <authorList>
            <person name="Yu C."/>
            <person name="Diao Y."/>
            <person name="Lu Q."/>
            <person name="Zhao J."/>
            <person name="Cui S."/>
            <person name="Peng C."/>
            <person name="He B."/>
            <person name="Liu H."/>
        </authorList>
    </citation>
    <scope>NUCLEOTIDE SEQUENCE [LARGE SCALE GENOMIC DNA]</scope>
    <source>
        <strain evidence="6">Sdau11-99</strain>
    </source>
</reference>
<dbReference type="InterPro" id="IPR051654">
    <property type="entry name" value="Meroterpenoid_MTases"/>
</dbReference>
<evidence type="ECO:0000256" key="3">
    <source>
        <dbReference type="ARBA" id="ARBA00022691"/>
    </source>
</evidence>
<keyword evidence="2" id="KW-0808">Transferase</keyword>
<evidence type="ECO:0000256" key="1">
    <source>
        <dbReference type="ARBA" id="ARBA00005179"/>
    </source>
</evidence>
<dbReference type="EMBL" id="WWBZ02000082">
    <property type="protein sequence ID" value="KAF4301498.1"/>
    <property type="molecule type" value="Genomic_DNA"/>
</dbReference>
<proteinExistence type="inferred from homology"/>
<comment type="caution">
    <text evidence="6">The sequence shown here is derived from an EMBL/GenBank/DDBJ whole genome shotgun (WGS) entry which is preliminary data.</text>
</comment>
<dbReference type="Gene3D" id="3.40.50.150">
    <property type="entry name" value="Vaccinia Virus protein VP39"/>
    <property type="match status" value="1"/>
</dbReference>
<dbReference type="InterPro" id="IPR029063">
    <property type="entry name" value="SAM-dependent_MTases_sf"/>
</dbReference>
<keyword evidence="7" id="KW-1185">Reference proteome</keyword>
<organism evidence="6 7">
    <name type="scientific">Botryosphaeria dothidea</name>
    <dbReference type="NCBI Taxonomy" id="55169"/>
    <lineage>
        <taxon>Eukaryota</taxon>
        <taxon>Fungi</taxon>
        <taxon>Dikarya</taxon>
        <taxon>Ascomycota</taxon>
        <taxon>Pezizomycotina</taxon>
        <taxon>Dothideomycetes</taxon>
        <taxon>Dothideomycetes incertae sedis</taxon>
        <taxon>Botryosphaeriales</taxon>
        <taxon>Botryosphaeriaceae</taxon>
        <taxon>Botryosphaeria</taxon>
    </lineage>
</organism>
<protein>
    <submittedName>
        <fullName evidence="6">Methyltransferase domain-containing protein</fullName>
    </submittedName>
</protein>
<feature type="region of interest" description="Disordered" evidence="5">
    <location>
        <begin position="1"/>
        <end position="24"/>
    </location>
</feature>
<comment type="pathway">
    <text evidence="1">Secondary metabolite biosynthesis.</text>
</comment>
<keyword evidence="3" id="KW-0949">S-adenosyl-L-methionine</keyword>
<comment type="similarity">
    <text evidence="4">Belongs to the class I-like SAM-binding methyltransferase superfamily.</text>
</comment>
<evidence type="ECO:0000256" key="2">
    <source>
        <dbReference type="ARBA" id="ARBA00022679"/>
    </source>
</evidence>
<dbReference type="OrthoDB" id="2094832at2759"/>
<dbReference type="PANTHER" id="PTHR35897">
    <property type="entry name" value="METHYLTRANSFERASE AUSD"/>
    <property type="match status" value="1"/>
</dbReference>
<feature type="compositionally biased region" description="Polar residues" evidence="5">
    <location>
        <begin position="1"/>
        <end position="15"/>
    </location>
</feature>
<name>A0A8H4MZG8_9PEZI</name>
<dbReference type="GO" id="GO:0032259">
    <property type="term" value="P:methylation"/>
    <property type="evidence" value="ECO:0007669"/>
    <property type="project" value="UniProtKB-KW"/>
</dbReference>
<dbReference type="PANTHER" id="PTHR35897:SF1">
    <property type="entry name" value="METHYLTRANSFERASE AUSD"/>
    <property type="match status" value="1"/>
</dbReference>
<dbReference type="GO" id="GO:0008168">
    <property type="term" value="F:methyltransferase activity"/>
    <property type="evidence" value="ECO:0007669"/>
    <property type="project" value="UniProtKB-KW"/>
</dbReference>